<feature type="non-terminal residue" evidence="2">
    <location>
        <position position="51"/>
    </location>
</feature>
<feature type="compositionally biased region" description="Basic and acidic residues" evidence="1">
    <location>
        <begin position="25"/>
        <end position="36"/>
    </location>
</feature>
<organism evidence="2">
    <name type="scientific">sediment metagenome</name>
    <dbReference type="NCBI Taxonomy" id="749907"/>
    <lineage>
        <taxon>unclassified sequences</taxon>
        <taxon>metagenomes</taxon>
        <taxon>ecological metagenomes</taxon>
    </lineage>
</organism>
<proteinExistence type="predicted"/>
<evidence type="ECO:0000256" key="1">
    <source>
        <dbReference type="SAM" id="MobiDB-lite"/>
    </source>
</evidence>
<reference evidence="2" key="1">
    <citation type="submission" date="2010-07" db="EMBL/GenBank/DDBJ databases">
        <authorList>
            <consortium name="CONSOLIDER consortium CSD2007-00005"/>
            <person name="Guazzaroni M.-E."/>
            <person name="Richter M."/>
            <person name="Garcia-Salamanca A."/>
            <person name="Yarza P."/>
            <person name="Ferrer M."/>
        </authorList>
    </citation>
    <scope>NUCLEOTIDE SEQUENCE</scope>
</reference>
<accession>D9PFF6</accession>
<sequence>MSKKLAAKASLIQMPPAHSEPVEGSSERGDAGEPRAKTAPGSLAVFMASQS</sequence>
<gene>
    <name evidence="2" type="ORF">LDC_0235</name>
</gene>
<reference evidence="2" key="2">
    <citation type="journal article" date="2011" name="Microb. Ecol.">
        <title>Taxonomic and Functional Metagenomic Profiling of the Microbial Community in the Anoxic Sediment of a Sub-saline Shallow Lake (Laguna de Carrizo, Central Spain).</title>
        <authorList>
            <person name="Ferrer M."/>
            <person name="Guazzaroni M.E."/>
            <person name="Richter M."/>
            <person name="Garcia-Salamanca A."/>
            <person name="Yarza P."/>
            <person name="Suarez-Suarez A."/>
            <person name="Solano J."/>
            <person name="Alcaide M."/>
            <person name="van Dillewijn P."/>
            <person name="Molina-Henares M.A."/>
            <person name="Lopez-Cortes N."/>
            <person name="Al-Ramahi Y."/>
            <person name="Guerrero C."/>
            <person name="Acosta A."/>
            <person name="de Eugenio L.I."/>
            <person name="Martinez V."/>
            <person name="Marques S."/>
            <person name="Rojo F."/>
            <person name="Santero E."/>
            <person name="Genilloud O."/>
            <person name="Perez-Perez J."/>
            <person name="Rossello-Mora R."/>
            <person name="Ramos J.L."/>
        </authorList>
    </citation>
    <scope>NUCLEOTIDE SEQUENCE</scope>
</reference>
<protein>
    <submittedName>
        <fullName evidence="2">Uncharacterized protein</fullName>
    </submittedName>
</protein>
<comment type="caution">
    <text evidence="2">The sequence shown here is derived from an EMBL/GenBank/DDBJ whole genome shotgun (WGS) entry which is preliminary data.</text>
</comment>
<feature type="region of interest" description="Disordered" evidence="1">
    <location>
        <begin position="1"/>
        <end position="51"/>
    </location>
</feature>
<evidence type="ECO:0000313" key="2">
    <source>
        <dbReference type="EMBL" id="EFK97710.1"/>
    </source>
</evidence>
<dbReference type="EMBL" id="ADZX01000058">
    <property type="protein sequence ID" value="EFK97710.1"/>
    <property type="molecule type" value="Genomic_DNA"/>
</dbReference>
<name>D9PFF6_9ZZZZ</name>
<dbReference type="AlphaFoldDB" id="D9PFF6"/>